<dbReference type="EMBL" id="JBGBPQ010000008">
    <property type="protein sequence ID" value="KAL1521024.1"/>
    <property type="molecule type" value="Genomic_DNA"/>
</dbReference>
<dbReference type="PANTHER" id="PTHR24186">
    <property type="entry name" value="PROTEIN PHOSPHATASE 1 REGULATORY SUBUNIT"/>
    <property type="match status" value="1"/>
</dbReference>
<sequence length="538" mass="56807">MPALQLLAHDGSTIDVSCAVASRCATLHHALEAANDRHSPSSPPRVPLPAFLPSDEVRKLLELVESAHAAKDGRTAPAAAAYGTRIGLAGEGAPSSFALLAAANFLEAQPILRQLEDAAFAAIHEPFATLGPTRGAEALASIRRRFVVPIDLSAAEAAASVSESALTAEPPHQSDEYARCALCAFPGGDDVLESILCRLPVEPLRQLKGISRAWRAIARRILSSPRWQAAHVPLPLLLRWGASARVVLARLDGRADEAAARGGQSYPLHLACAGGAAASYFSSLELVRALLQAYPEAARKRDELGLTPLHLAAKAAAPTEWMREIIQVYPDAPRQRVWHVMPLPRGGSSSHGYLAGAPQDDKAEHMGQVPLHLAASSGRGEATHAAIHFLLSAFPDGAQWRDMCGRYPLHCAIIGGAPDAAVLEILEAWSEAAGHPIIGARSDPSHPHHGKLPLLLALELRPTATPVISALLQANPSSGPLVLEHLLEKKLQVAAPAFLAQQLISDIGGAGTNNAASLTPAQVAQSVLRHLFANLSRK</sequence>
<accession>A0AB34JGN2</accession>
<evidence type="ECO:0000256" key="1">
    <source>
        <dbReference type="ARBA" id="ARBA00022737"/>
    </source>
</evidence>
<reference evidence="3 4" key="1">
    <citation type="journal article" date="2024" name="Science">
        <title>Giant polyketide synthase enzymes in the biosynthesis of giant marine polyether toxins.</title>
        <authorList>
            <person name="Fallon T.R."/>
            <person name="Shende V.V."/>
            <person name="Wierzbicki I.H."/>
            <person name="Pendleton A.L."/>
            <person name="Watervoot N.F."/>
            <person name="Auber R.P."/>
            <person name="Gonzalez D.J."/>
            <person name="Wisecaver J.H."/>
            <person name="Moore B.S."/>
        </authorList>
    </citation>
    <scope>NUCLEOTIDE SEQUENCE [LARGE SCALE GENOMIC DNA]</scope>
    <source>
        <strain evidence="3 4">12B1</strain>
    </source>
</reference>
<dbReference type="SUPFAM" id="SSF48403">
    <property type="entry name" value="Ankyrin repeat"/>
    <property type="match status" value="1"/>
</dbReference>
<dbReference type="GO" id="GO:0005886">
    <property type="term" value="C:plasma membrane"/>
    <property type="evidence" value="ECO:0007669"/>
    <property type="project" value="TreeGrafter"/>
</dbReference>
<evidence type="ECO:0000313" key="3">
    <source>
        <dbReference type="EMBL" id="KAL1521024.1"/>
    </source>
</evidence>
<comment type="caution">
    <text evidence="3">The sequence shown here is derived from an EMBL/GenBank/DDBJ whole genome shotgun (WGS) entry which is preliminary data.</text>
</comment>
<gene>
    <name evidence="3" type="ORF">AB1Y20_022579</name>
</gene>
<dbReference type="SUPFAM" id="SSF81383">
    <property type="entry name" value="F-box domain"/>
    <property type="match status" value="1"/>
</dbReference>
<dbReference type="InterPro" id="IPR036770">
    <property type="entry name" value="Ankyrin_rpt-contain_sf"/>
</dbReference>
<protein>
    <submittedName>
        <fullName evidence="3">Uncharacterized protein</fullName>
    </submittedName>
</protein>
<name>A0AB34JGN2_PRYPA</name>
<dbReference type="Proteomes" id="UP001515480">
    <property type="component" value="Unassembled WGS sequence"/>
</dbReference>
<proteinExistence type="predicted"/>
<organism evidence="3 4">
    <name type="scientific">Prymnesium parvum</name>
    <name type="common">Toxic golden alga</name>
    <dbReference type="NCBI Taxonomy" id="97485"/>
    <lineage>
        <taxon>Eukaryota</taxon>
        <taxon>Haptista</taxon>
        <taxon>Haptophyta</taxon>
        <taxon>Prymnesiophyceae</taxon>
        <taxon>Prymnesiales</taxon>
        <taxon>Prymnesiaceae</taxon>
        <taxon>Prymnesium</taxon>
    </lineage>
</organism>
<keyword evidence="1" id="KW-0677">Repeat</keyword>
<evidence type="ECO:0000256" key="2">
    <source>
        <dbReference type="ARBA" id="ARBA00023043"/>
    </source>
</evidence>
<keyword evidence="2" id="KW-0040">ANK repeat</keyword>
<dbReference type="Gene3D" id="1.25.40.20">
    <property type="entry name" value="Ankyrin repeat-containing domain"/>
    <property type="match status" value="1"/>
</dbReference>
<dbReference type="InterPro" id="IPR036047">
    <property type="entry name" value="F-box-like_dom_sf"/>
</dbReference>
<evidence type="ECO:0000313" key="4">
    <source>
        <dbReference type="Proteomes" id="UP001515480"/>
    </source>
</evidence>
<dbReference type="AlphaFoldDB" id="A0AB34JGN2"/>
<dbReference type="PANTHER" id="PTHR24186:SF38">
    <property type="entry name" value="ANKYRIN REPEAT FAMILY PROTEIN"/>
    <property type="match status" value="1"/>
</dbReference>
<keyword evidence="4" id="KW-1185">Reference proteome</keyword>